<sequence>MKTLTILEVGNLGGLVAMIIGIIVIVAFVISLVITVIVKLIYESKDGRKFSKSQFWQTMLISLLICGLISGFVCGGM</sequence>
<protein>
    <submittedName>
        <fullName evidence="2">Uncharacterized protein</fullName>
    </submittedName>
</protein>
<proteinExistence type="predicted"/>
<dbReference type="EMBL" id="LLYZ01000002">
    <property type="protein sequence ID" value="KQK27060.1"/>
    <property type="molecule type" value="Genomic_DNA"/>
</dbReference>
<keyword evidence="4" id="KW-1185">Reference proteome</keyword>
<evidence type="ECO:0000313" key="3">
    <source>
        <dbReference type="EMBL" id="NMR33549.1"/>
    </source>
</evidence>
<dbReference type="EMBL" id="JABCJF010000002">
    <property type="protein sequence ID" value="NMR33549.1"/>
    <property type="molecule type" value="Genomic_DNA"/>
</dbReference>
<dbReference type="Proteomes" id="UP000051682">
    <property type="component" value="Unassembled WGS sequence"/>
</dbReference>
<dbReference type="STRING" id="452084.AR438_02285"/>
<comment type="caution">
    <text evidence="2">The sequence shown here is derived from an EMBL/GenBank/DDBJ whole genome shotgun (WGS) entry which is preliminary data.</text>
</comment>
<dbReference type="RefSeq" id="WP_056011409.1">
    <property type="nucleotide sequence ID" value="NZ_JABCJF010000002.1"/>
</dbReference>
<name>A0A0Q3KRS9_9FLAO</name>
<evidence type="ECO:0000313" key="5">
    <source>
        <dbReference type="Proteomes" id="UP000548067"/>
    </source>
</evidence>
<feature type="transmembrane region" description="Helical" evidence="1">
    <location>
        <begin position="54"/>
        <end position="73"/>
    </location>
</feature>
<dbReference type="AlphaFoldDB" id="A0A0Q3KRS9"/>
<keyword evidence="1" id="KW-1133">Transmembrane helix</keyword>
<dbReference type="Proteomes" id="UP000548067">
    <property type="component" value="Unassembled WGS sequence"/>
</dbReference>
<feature type="transmembrane region" description="Helical" evidence="1">
    <location>
        <begin position="12"/>
        <end position="42"/>
    </location>
</feature>
<keyword evidence="1" id="KW-0812">Transmembrane</keyword>
<accession>A0A0Q3KRS9</accession>
<gene>
    <name evidence="2" type="ORF">AR438_02285</name>
    <name evidence="3" type="ORF">HIO71_04930</name>
</gene>
<evidence type="ECO:0000313" key="2">
    <source>
        <dbReference type="EMBL" id="KQK27060.1"/>
    </source>
</evidence>
<organism evidence="2 4">
    <name type="scientific">Chryseobacterium aquaticum</name>
    <dbReference type="NCBI Taxonomy" id="452084"/>
    <lineage>
        <taxon>Bacteria</taxon>
        <taxon>Pseudomonadati</taxon>
        <taxon>Bacteroidota</taxon>
        <taxon>Flavobacteriia</taxon>
        <taxon>Flavobacteriales</taxon>
        <taxon>Weeksellaceae</taxon>
        <taxon>Chryseobacterium group</taxon>
        <taxon>Chryseobacterium</taxon>
    </lineage>
</organism>
<reference evidence="2 4" key="1">
    <citation type="submission" date="2015-10" db="EMBL/GenBank/DDBJ databases">
        <title>Chryseobacterium aquaticum genome.</title>
        <authorList>
            <person name="Newman J.D."/>
            <person name="Ferguson M.B."/>
            <person name="Miller J.R."/>
        </authorList>
    </citation>
    <scope>NUCLEOTIDE SEQUENCE [LARGE SCALE GENOMIC DNA]</scope>
    <source>
        <strain evidence="2 4">KCTC 12483</strain>
    </source>
</reference>
<evidence type="ECO:0000256" key="1">
    <source>
        <dbReference type="SAM" id="Phobius"/>
    </source>
</evidence>
<evidence type="ECO:0000313" key="4">
    <source>
        <dbReference type="Proteomes" id="UP000051682"/>
    </source>
</evidence>
<reference evidence="3 5" key="2">
    <citation type="submission" date="2020-04" db="EMBL/GenBank/DDBJ databases">
        <title>Genome analysis and antimicrobial resistance characteristics of Chryseobacterium aquaticum isolated from farmed salmonids.</title>
        <authorList>
            <person name="Saticioglu I.B."/>
            <person name="Duman M."/>
            <person name="Altun S."/>
        </authorList>
    </citation>
    <scope>NUCLEOTIDE SEQUENCE [LARGE SCALE GENOMIC DNA]</scope>
    <source>
        <strain evidence="3 5">C-174</strain>
    </source>
</reference>
<keyword evidence="1" id="KW-0472">Membrane</keyword>